<dbReference type="InterPro" id="IPR001254">
    <property type="entry name" value="Trypsin_dom"/>
</dbReference>
<accession>A0A1R1X338</accession>
<sequence>MKKRVIEGSVADIKQFPYNLSMNVHSESGEHIGNCCGWLLSRDTVLRAAHCLRSDCGYDYDVSRLEVV</sequence>
<name>A0A1R1X338_9FUNG</name>
<organism evidence="2 3">
    <name type="scientific">Smittium culicis</name>
    <dbReference type="NCBI Taxonomy" id="133412"/>
    <lineage>
        <taxon>Eukaryota</taxon>
        <taxon>Fungi</taxon>
        <taxon>Fungi incertae sedis</taxon>
        <taxon>Zoopagomycota</taxon>
        <taxon>Kickxellomycotina</taxon>
        <taxon>Harpellomycetes</taxon>
        <taxon>Harpellales</taxon>
        <taxon>Legeriomycetaceae</taxon>
        <taxon>Smittium</taxon>
    </lineage>
</organism>
<dbReference type="AlphaFoldDB" id="A0A1R1X338"/>
<feature type="domain" description="Peptidase S1" evidence="1">
    <location>
        <begin position="6"/>
        <end position="62"/>
    </location>
</feature>
<dbReference type="OrthoDB" id="546450at2759"/>
<dbReference type="InterPro" id="IPR043504">
    <property type="entry name" value="Peptidase_S1_PA_chymotrypsin"/>
</dbReference>
<gene>
    <name evidence="2" type="ORF">AYI70_g11152</name>
</gene>
<proteinExistence type="predicted"/>
<dbReference type="GO" id="GO:0004252">
    <property type="term" value="F:serine-type endopeptidase activity"/>
    <property type="evidence" value="ECO:0007669"/>
    <property type="project" value="InterPro"/>
</dbReference>
<evidence type="ECO:0000313" key="2">
    <source>
        <dbReference type="EMBL" id="OMJ09048.1"/>
    </source>
</evidence>
<evidence type="ECO:0000259" key="1">
    <source>
        <dbReference type="Pfam" id="PF00089"/>
    </source>
</evidence>
<dbReference type="GO" id="GO:0006508">
    <property type="term" value="P:proteolysis"/>
    <property type="evidence" value="ECO:0007669"/>
    <property type="project" value="InterPro"/>
</dbReference>
<evidence type="ECO:0000313" key="3">
    <source>
        <dbReference type="Proteomes" id="UP000187283"/>
    </source>
</evidence>
<dbReference type="InterPro" id="IPR009003">
    <property type="entry name" value="Peptidase_S1_PA"/>
</dbReference>
<dbReference type="Gene3D" id="2.40.10.10">
    <property type="entry name" value="Trypsin-like serine proteases"/>
    <property type="match status" value="1"/>
</dbReference>
<dbReference type="EMBL" id="LSSN01005590">
    <property type="protein sequence ID" value="OMJ09048.1"/>
    <property type="molecule type" value="Genomic_DNA"/>
</dbReference>
<dbReference type="Proteomes" id="UP000187283">
    <property type="component" value="Unassembled WGS sequence"/>
</dbReference>
<reference evidence="2 3" key="1">
    <citation type="submission" date="2017-01" db="EMBL/GenBank/DDBJ databases">
        <authorList>
            <person name="Mah S.A."/>
            <person name="Swanson W.J."/>
            <person name="Moy G.W."/>
            <person name="Vacquier V.D."/>
        </authorList>
    </citation>
    <scope>NUCLEOTIDE SEQUENCE [LARGE SCALE GENOMIC DNA]</scope>
    <source>
        <strain evidence="2 3">GSMNP</strain>
    </source>
</reference>
<dbReference type="Pfam" id="PF00089">
    <property type="entry name" value="Trypsin"/>
    <property type="match status" value="1"/>
</dbReference>
<protein>
    <recommendedName>
        <fullName evidence="1">Peptidase S1 domain-containing protein</fullName>
    </recommendedName>
</protein>
<dbReference type="SUPFAM" id="SSF50494">
    <property type="entry name" value="Trypsin-like serine proteases"/>
    <property type="match status" value="1"/>
</dbReference>
<comment type="caution">
    <text evidence="2">The sequence shown here is derived from an EMBL/GenBank/DDBJ whole genome shotgun (WGS) entry which is preliminary data.</text>
</comment>
<keyword evidence="3" id="KW-1185">Reference proteome</keyword>